<evidence type="ECO:0000256" key="7">
    <source>
        <dbReference type="ARBA" id="ARBA00023315"/>
    </source>
</evidence>
<dbReference type="EMBL" id="GGEC01019687">
    <property type="protein sequence ID" value="MBX00171.1"/>
    <property type="molecule type" value="Transcribed_RNA"/>
</dbReference>
<evidence type="ECO:0000256" key="1">
    <source>
        <dbReference type="ARBA" id="ARBA00001141"/>
    </source>
</evidence>
<sequence length="422" mass="48094">MPPIVLALAEFPKFLFASQSLHCWLSPRRRDKELLSGSWKEMDAFKPVKTKNAPKHRPLTPLRSMRGFTCLLVFLSTSLMFLLYFGPPVALLMRLISIHHCRKTTSFLFSIWLALWPFLFEKINGTKVIFSGDTVPSGERVLIIANHRTEVDWMYLWDLALRKGCLGSIKYILKSSLMKLPVFGWGFHILEFIPVERKWEVDEPVLYQALSTFKDPRDPLWLAVFPEGTDFTEQKCQKSQKYAAEVGLPVLTNVLLPKARGFCVCLEVLQASLDAVYDVSIAYKHQCPSFLDNVFGVDPSEVHIHIRRIPIKEIPASDSEAADWLLNAFELKDQLLSNFKTQGQFPNVGTEEELSTLKCLVNFAVVVSSTAFFIYLTLFSSIWFRIYVISACALLSVVTYFKIQPTPVKGFVKEVFGCKKSN</sequence>
<dbReference type="Pfam" id="PF01553">
    <property type="entry name" value="Acyltransferase"/>
    <property type="match status" value="1"/>
</dbReference>
<evidence type="ECO:0000256" key="3">
    <source>
        <dbReference type="ARBA" id="ARBA00005189"/>
    </source>
</evidence>
<evidence type="ECO:0000256" key="5">
    <source>
        <dbReference type="ARBA" id="ARBA00013211"/>
    </source>
</evidence>
<evidence type="ECO:0000256" key="4">
    <source>
        <dbReference type="ARBA" id="ARBA00008655"/>
    </source>
</evidence>
<comment type="pathway">
    <text evidence="2">Phospholipid metabolism; CDP-diacylglycerol biosynthesis; CDP-diacylglycerol from sn-glycerol 3-phosphate: step 2/3.</text>
</comment>
<proteinExistence type="inferred from homology"/>
<evidence type="ECO:0000256" key="2">
    <source>
        <dbReference type="ARBA" id="ARBA00004728"/>
    </source>
</evidence>
<keyword evidence="8" id="KW-0812">Transmembrane</keyword>
<comment type="similarity">
    <text evidence="4">Belongs to the 1-acyl-sn-glycerol-3-phosphate acyltransferase family.</text>
</comment>
<keyword evidence="6" id="KW-0808">Transferase</keyword>
<comment type="pathway">
    <text evidence="3">Lipid metabolism.</text>
</comment>
<dbReference type="UniPathway" id="UPA00557">
    <property type="reaction ID" value="UER00613"/>
</dbReference>
<dbReference type="AlphaFoldDB" id="A0A2P2K371"/>
<comment type="catalytic activity">
    <reaction evidence="1">
        <text>a 1-acyl-sn-glycero-3-phosphate + an acyl-CoA = a 1,2-diacyl-sn-glycero-3-phosphate + CoA</text>
        <dbReference type="Rhea" id="RHEA:19709"/>
        <dbReference type="ChEBI" id="CHEBI:57287"/>
        <dbReference type="ChEBI" id="CHEBI:57970"/>
        <dbReference type="ChEBI" id="CHEBI:58342"/>
        <dbReference type="ChEBI" id="CHEBI:58608"/>
        <dbReference type="EC" id="2.3.1.51"/>
    </reaction>
</comment>
<dbReference type="EC" id="2.3.1.51" evidence="5"/>
<keyword evidence="8" id="KW-1133">Transmembrane helix</keyword>
<accession>A0A2P2K371</accession>
<dbReference type="PANTHER" id="PTHR10983">
    <property type="entry name" value="1-ACYLGLYCEROL-3-PHOSPHATE ACYLTRANSFERASE-RELATED"/>
    <property type="match status" value="1"/>
</dbReference>
<dbReference type="InterPro" id="IPR032098">
    <property type="entry name" value="Acyltransf_C"/>
</dbReference>
<dbReference type="PANTHER" id="PTHR10983:SF16">
    <property type="entry name" value="LYSOCARDIOLIPIN ACYLTRANSFERASE 1"/>
    <property type="match status" value="1"/>
</dbReference>
<feature type="domain" description="Phospholipid/glycerol acyltransferase" evidence="9">
    <location>
        <begin position="141"/>
        <end position="255"/>
    </location>
</feature>
<evidence type="ECO:0000259" key="9">
    <source>
        <dbReference type="SMART" id="SM00563"/>
    </source>
</evidence>
<dbReference type="GO" id="GO:0016024">
    <property type="term" value="P:CDP-diacylglycerol biosynthetic process"/>
    <property type="evidence" value="ECO:0007669"/>
    <property type="project" value="UniProtKB-UniPathway"/>
</dbReference>
<feature type="transmembrane region" description="Helical" evidence="8">
    <location>
        <begin position="382"/>
        <end position="401"/>
    </location>
</feature>
<evidence type="ECO:0000313" key="10">
    <source>
        <dbReference type="EMBL" id="MBX00171.1"/>
    </source>
</evidence>
<feature type="transmembrane region" description="Helical" evidence="8">
    <location>
        <begin position="359"/>
        <end position="376"/>
    </location>
</feature>
<dbReference type="SUPFAM" id="SSF69593">
    <property type="entry name" value="Glycerol-3-phosphate (1)-acyltransferase"/>
    <property type="match status" value="1"/>
</dbReference>
<dbReference type="CDD" id="cd07990">
    <property type="entry name" value="LPLAT_LCLAT1-like"/>
    <property type="match status" value="1"/>
</dbReference>
<evidence type="ECO:0000256" key="6">
    <source>
        <dbReference type="ARBA" id="ARBA00022679"/>
    </source>
</evidence>
<dbReference type="SMART" id="SM00563">
    <property type="entry name" value="PlsC"/>
    <property type="match status" value="1"/>
</dbReference>
<organism evidence="10">
    <name type="scientific">Rhizophora mucronata</name>
    <name type="common">Asiatic mangrove</name>
    <dbReference type="NCBI Taxonomy" id="61149"/>
    <lineage>
        <taxon>Eukaryota</taxon>
        <taxon>Viridiplantae</taxon>
        <taxon>Streptophyta</taxon>
        <taxon>Embryophyta</taxon>
        <taxon>Tracheophyta</taxon>
        <taxon>Spermatophyta</taxon>
        <taxon>Magnoliopsida</taxon>
        <taxon>eudicotyledons</taxon>
        <taxon>Gunneridae</taxon>
        <taxon>Pentapetalae</taxon>
        <taxon>rosids</taxon>
        <taxon>fabids</taxon>
        <taxon>Malpighiales</taxon>
        <taxon>Rhizophoraceae</taxon>
        <taxon>Rhizophora</taxon>
    </lineage>
</organism>
<dbReference type="InterPro" id="IPR002123">
    <property type="entry name" value="Plipid/glycerol_acylTrfase"/>
</dbReference>
<evidence type="ECO:0000256" key="8">
    <source>
        <dbReference type="SAM" id="Phobius"/>
    </source>
</evidence>
<keyword evidence="7" id="KW-0012">Acyltransferase</keyword>
<dbReference type="Pfam" id="PF16076">
    <property type="entry name" value="Acyltransf_C"/>
    <property type="match status" value="1"/>
</dbReference>
<keyword evidence="8" id="KW-0472">Membrane</keyword>
<dbReference type="GO" id="GO:0012505">
    <property type="term" value="C:endomembrane system"/>
    <property type="evidence" value="ECO:0007669"/>
    <property type="project" value="TreeGrafter"/>
</dbReference>
<dbReference type="GO" id="GO:0003841">
    <property type="term" value="F:1-acylglycerol-3-phosphate O-acyltransferase activity"/>
    <property type="evidence" value="ECO:0007669"/>
    <property type="project" value="UniProtKB-EC"/>
</dbReference>
<reference evidence="10" key="1">
    <citation type="submission" date="2018-02" db="EMBL/GenBank/DDBJ databases">
        <title>Rhizophora mucronata_Transcriptome.</title>
        <authorList>
            <person name="Meera S.P."/>
            <person name="Sreeshan A."/>
            <person name="Augustine A."/>
        </authorList>
    </citation>
    <scope>NUCLEOTIDE SEQUENCE</scope>
    <source>
        <tissue evidence="10">Leaf</tissue>
    </source>
</reference>
<feature type="transmembrane region" description="Helical" evidence="8">
    <location>
        <begin position="65"/>
        <end position="84"/>
    </location>
</feature>
<name>A0A2P2K371_RHIMU</name>
<protein>
    <recommendedName>
        <fullName evidence="5">1-acylglycerol-3-phosphate O-acyltransferase</fullName>
        <ecNumber evidence="5">2.3.1.51</ecNumber>
    </recommendedName>
</protein>